<dbReference type="GO" id="GO:0003712">
    <property type="term" value="F:transcription coregulator activity"/>
    <property type="evidence" value="ECO:0007669"/>
    <property type="project" value="UniProtKB-UniRule"/>
</dbReference>
<dbReference type="GO" id="GO:0016592">
    <property type="term" value="C:mediator complex"/>
    <property type="evidence" value="ECO:0007669"/>
    <property type="project" value="UniProtKB-UniRule"/>
</dbReference>
<dbReference type="Proteomes" id="UP000799778">
    <property type="component" value="Unassembled WGS sequence"/>
</dbReference>
<comment type="similarity">
    <text evidence="2 9">Belongs to the Mediator complex subunit 14 family.</text>
</comment>
<evidence type="ECO:0000259" key="11">
    <source>
        <dbReference type="Pfam" id="PF08638"/>
    </source>
</evidence>
<dbReference type="EMBL" id="ML978074">
    <property type="protein sequence ID" value="KAF2011795.1"/>
    <property type="molecule type" value="Genomic_DNA"/>
</dbReference>
<evidence type="ECO:0000256" key="1">
    <source>
        <dbReference type="ARBA" id="ARBA00004123"/>
    </source>
</evidence>
<evidence type="ECO:0000256" key="8">
    <source>
        <dbReference type="ARBA" id="ARBA00032007"/>
    </source>
</evidence>
<comment type="subcellular location">
    <subcellularLocation>
        <location evidence="1 9">Nucleus</location>
    </subcellularLocation>
</comment>
<feature type="domain" description="Mediator complex subunit MED14 N-terminal" evidence="11">
    <location>
        <begin position="117"/>
        <end position="328"/>
    </location>
</feature>
<accession>A0A6A5XEX7</accession>
<feature type="region of interest" description="Disordered" evidence="10">
    <location>
        <begin position="1070"/>
        <end position="1117"/>
    </location>
</feature>
<dbReference type="GO" id="GO:0070847">
    <property type="term" value="C:core mediator complex"/>
    <property type="evidence" value="ECO:0007669"/>
    <property type="project" value="TreeGrafter"/>
</dbReference>
<feature type="region of interest" description="Disordered" evidence="10">
    <location>
        <begin position="983"/>
        <end position="1003"/>
    </location>
</feature>
<evidence type="ECO:0000256" key="3">
    <source>
        <dbReference type="ARBA" id="ARBA00019619"/>
    </source>
</evidence>
<dbReference type="GeneID" id="54290815"/>
<dbReference type="OrthoDB" id="205099at2759"/>
<dbReference type="InterPro" id="IPR055122">
    <property type="entry name" value="Med14_N"/>
</dbReference>
<dbReference type="Pfam" id="PF26204">
    <property type="entry name" value="Med14_fung"/>
    <property type="match status" value="1"/>
</dbReference>
<comment type="function">
    <text evidence="9">Component of the Mediator complex, a coactivator involved in the regulated transcription of nearly all RNA polymerase II-dependent genes. Mediator functions as a bridge to convey information from gene-specific regulatory proteins to the basal RNA polymerase II transcription machinery. Mediator is recruited to promoters by direct interactions with regulatory proteins and serves as a scaffold for the assembly of a functional preinitiation complex with RNA polymerase II and the general transcription factors.</text>
</comment>
<keyword evidence="5 9" id="KW-0010">Activator</keyword>
<keyword evidence="6 9" id="KW-0804">Transcription</keyword>
<evidence type="ECO:0000256" key="7">
    <source>
        <dbReference type="ARBA" id="ARBA00023242"/>
    </source>
</evidence>
<dbReference type="InterPro" id="IPR013947">
    <property type="entry name" value="Mediator_Med14"/>
</dbReference>
<keyword evidence="7 9" id="KW-0539">Nucleus</keyword>
<feature type="compositionally biased region" description="Polar residues" evidence="10">
    <location>
        <begin position="62"/>
        <end position="85"/>
    </location>
</feature>
<evidence type="ECO:0000256" key="10">
    <source>
        <dbReference type="SAM" id="MobiDB-lite"/>
    </source>
</evidence>
<dbReference type="GO" id="GO:0006357">
    <property type="term" value="P:regulation of transcription by RNA polymerase II"/>
    <property type="evidence" value="ECO:0007669"/>
    <property type="project" value="InterPro"/>
</dbReference>
<evidence type="ECO:0000313" key="12">
    <source>
        <dbReference type="EMBL" id="KAF2011795.1"/>
    </source>
</evidence>
<reference evidence="12" key="1">
    <citation type="journal article" date="2020" name="Stud. Mycol.">
        <title>101 Dothideomycetes genomes: a test case for predicting lifestyles and emergence of pathogens.</title>
        <authorList>
            <person name="Haridas S."/>
            <person name="Albert R."/>
            <person name="Binder M."/>
            <person name="Bloem J."/>
            <person name="Labutti K."/>
            <person name="Salamov A."/>
            <person name="Andreopoulos B."/>
            <person name="Baker S."/>
            <person name="Barry K."/>
            <person name="Bills G."/>
            <person name="Bluhm B."/>
            <person name="Cannon C."/>
            <person name="Castanera R."/>
            <person name="Culley D."/>
            <person name="Daum C."/>
            <person name="Ezra D."/>
            <person name="Gonzalez J."/>
            <person name="Henrissat B."/>
            <person name="Kuo A."/>
            <person name="Liang C."/>
            <person name="Lipzen A."/>
            <person name="Lutzoni F."/>
            <person name="Magnuson J."/>
            <person name="Mondo S."/>
            <person name="Nolan M."/>
            <person name="Ohm R."/>
            <person name="Pangilinan J."/>
            <person name="Park H.-J."/>
            <person name="Ramirez L."/>
            <person name="Alfaro M."/>
            <person name="Sun H."/>
            <person name="Tritt A."/>
            <person name="Yoshinaga Y."/>
            <person name="Zwiers L.-H."/>
            <person name="Turgeon B."/>
            <person name="Goodwin S."/>
            <person name="Spatafora J."/>
            <person name="Crous P."/>
            <person name="Grigoriev I."/>
        </authorList>
    </citation>
    <scope>NUCLEOTIDE SEQUENCE</scope>
    <source>
        <strain evidence="12">CBS 175.79</strain>
    </source>
</reference>
<dbReference type="RefSeq" id="XP_033380134.1">
    <property type="nucleotide sequence ID" value="XM_033533418.1"/>
</dbReference>
<keyword evidence="13" id="KW-1185">Reference proteome</keyword>
<evidence type="ECO:0000256" key="4">
    <source>
        <dbReference type="ARBA" id="ARBA00023015"/>
    </source>
</evidence>
<evidence type="ECO:0000313" key="13">
    <source>
        <dbReference type="Proteomes" id="UP000799778"/>
    </source>
</evidence>
<gene>
    <name evidence="12" type="ORF">BU24DRAFT_486563</name>
</gene>
<evidence type="ECO:0000256" key="5">
    <source>
        <dbReference type="ARBA" id="ARBA00023159"/>
    </source>
</evidence>
<dbReference type="Pfam" id="PF08638">
    <property type="entry name" value="Med14"/>
    <property type="match status" value="1"/>
</dbReference>
<evidence type="ECO:0000256" key="2">
    <source>
        <dbReference type="ARBA" id="ARBA00007813"/>
    </source>
</evidence>
<feature type="region of interest" description="Disordered" evidence="10">
    <location>
        <begin position="1"/>
        <end position="95"/>
    </location>
</feature>
<keyword evidence="4 9" id="KW-0805">Transcription regulation</keyword>
<feature type="compositionally biased region" description="Low complexity" evidence="10">
    <location>
        <begin position="86"/>
        <end position="95"/>
    </location>
</feature>
<dbReference type="AlphaFoldDB" id="A0A6A5XEX7"/>
<organism evidence="12 13">
    <name type="scientific">Aaosphaeria arxii CBS 175.79</name>
    <dbReference type="NCBI Taxonomy" id="1450172"/>
    <lineage>
        <taxon>Eukaryota</taxon>
        <taxon>Fungi</taxon>
        <taxon>Dikarya</taxon>
        <taxon>Ascomycota</taxon>
        <taxon>Pezizomycotina</taxon>
        <taxon>Dothideomycetes</taxon>
        <taxon>Pleosporomycetidae</taxon>
        <taxon>Pleosporales</taxon>
        <taxon>Pleosporales incertae sedis</taxon>
        <taxon>Aaosphaeria</taxon>
    </lineage>
</organism>
<sequence>MSKSPVEEVSPKVAESDRSGDRAEELEDRGQTMVGVRIMPNSGADARDGESKKRNHEGKLINGQQSPRSALTIQNGPSTAVMNGTSSSKSLDSALSGPNELDGLPPELVHITSEHYHPLSRLLERISLECFNDLQAVLGTMADMQTSQQSNGPTLNGQAGHVNGALENSEINKQKKMLLIQFAQTNRAKFIKLLVLTQWGKKSSQDLTKLIDLFAWGKEQEMHMDMVDKQIEQFKIALSQARQYNPDIRTALQILSTGKAEWIPHLGYVPPQPVSSSGALKLLRHLNTTASIRLNVYDQVPRPLKNWHVANGRAVFTVSSEFEMELLTFTEETTEQWHFIDLRLLFSPAPVIDAETSRFWANFKPHVDKILRDSGLQGCFEYLHNFVLTHKIAILKSQAYQLARSAWAGAIKVEPVHRMLVVQYWTDKPGKKSWVEIGISSCKLKGDAPSWRGQPVSKLTIRWFRQGTQVPNIDLGTDFHQLSFERILKTIISLHIRYLLGVTRDALSPKMPVTAKFSDTEPGECLLGISLGRPDNRTTLSVEPVTGRYILKPFASISAKAEQTINQARDPAASHAATVTQLLAQLLQDNIQHHAQQLGWKLQTRQTLRIDTIRQYTTAGVLQYSLYWPRGWPSKWGLVTVIDASGENWWFFELGTRGTEIRYSEQLQLHQPGPRPPISRATLSSIERVAVQQLAFSVTRRECQKREIPHTLNMELVLPSVARHAGATQGCLRGWVLQLRTSDLLETSAEDGTWLEPFIRVMCQGVKSDNGNICHIASGTMIKSVAAHMKKLMSSSRQSPFTFSENGNFAVLLTTPFGDELITELSARLRDVDRLRSFSTTLQKRRMRLKSSSLQHIGFQYGGSSLATVDFSSHSNIKVDFGIGNPQNRIRTHLIEMINERSPFYHPGSSHTGLDQFCSTLLWTRPTLVTLAELENMTVGTDEGPRVHVHDVRTYRITYANPVCSFDIRLRTKDDKAVWHIEDNDKKAQDSKPSSERNPTRKRLDSVKVALGDLFKGQGDGWFGVRSGLLATIDGVPNALRTLHKTVKTCAVEGGALPYAEIPLAAGQTPHNAAHGHGQSKGLIPSQASHRGGQGHAIQGVVSKQTNGKRQDIIEID</sequence>
<dbReference type="PANTHER" id="PTHR12809:SF2">
    <property type="entry name" value="MEDIATOR OF RNA POLYMERASE II TRANSCRIPTION SUBUNIT 14"/>
    <property type="match status" value="1"/>
</dbReference>
<evidence type="ECO:0000256" key="9">
    <source>
        <dbReference type="RuleBase" id="RU365082"/>
    </source>
</evidence>
<comment type="subunit">
    <text evidence="9">Component of the Mediator complex.</text>
</comment>
<feature type="compositionally biased region" description="Basic and acidic residues" evidence="10">
    <location>
        <begin position="1"/>
        <end position="23"/>
    </location>
</feature>
<name>A0A6A5XEX7_9PLEO</name>
<proteinExistence type="inferred from homology"/>
<evidence type="ECO:0000256" key="6">
    <source>
        <dbReference type="ARBA" id="ARBA00023163"/>
    </source>
</evidence>
<protein>
    <recommendedName>
        <fullName evidence="3 9">Mediator of RNA polymerase II transcription subunit 14</fullName>
    </recommendedName>
    <alternativeName>
        <fullName evidence="8 9">Mediator complex subunit 14</fullName>
    </alternativeName>
</protein>
<dbReference type="PANTHER" id="PTHR12809">
    <property type="entry name" value="MEDIATOR COMPLEX SUBUNIT"/>
    <property type="match status" value="1"/>
</dbReference>